<name>A0A834JIU2_VESGE</name>
<dbReference type="Proteomes" id="UP000617340">
    <property type="component" value="Unassembled WGS sequence"/>
</dbReference>
<reference evidence="2" key="1">
    <citation type="journal article" date="2020" name="G3 (Bethesda)">
        <title>High-Quality Assemblies for Three Invasive Social Wasps from the &lt;i&gt;Vespula&lt;/i&gt; Genus.</title>
        <authorList>
            <person name="Harrop T.W.R."/>
            <person name="Guhlin J."/>
            <person name="McLaughlin G.M."/>
            <person name="Permina E."/>
            <person name="Stockwell P."/>
            <person name="Gilligan J."/>
            <person name="Le Lec M.F."/>
            <person name="Gruber M.A.M."/>
            <person name="Quinn O."/>
            <person name="Lovegrove M."/>
            <person name="Duncan E.J."/>
            <person name="Remnant E.J."/>
            <person name="Van Eeckhoven J."/>
            <person name="Graham B."/>
            <person name="Knapp R.A."/>
            <person name="Langford K.W."/>
            <person name="Kronenberg Z."/>
            <person name="Press M.O."/>
            <person name="Eacker S.M."/>
            <person name="Wilson-Rankin E.E."/>
            <person name="Purcell J."/>
            <person name="Lester P.J."/>
            <person name="Dearden P.K."/>
        </authorList>
    </citation>
    <scope>NUCLEOTIDE SEQUENCE</scope>
    <source>
        <strain evidence="2">Linc-1</strain>
    </source>
</reference>
<dbReference type="AlphaFoldDB" id="A0A834JIU2"/>
<proteinExistence type="predicted"/>
<gene>
    <name evidence="2" type="ORF">HZH68_012629</name>
</gene>
<evidence type="ECO:0000256" key="1">
    <source>
        <dbReference type="SAM" id="SignalP"/>
    </source>
</evidence>
<keyword evidence="1" id="KW-0732">Signal</keyword>
<protein>
    <submittedName>
        <fullName evidence="2">Uncharacterized protein</fullName>
    </submittedName>
</protein>
<evidence type="ECO:0000313" key="3">
    <source>
        <dbReference type="Proteomes" id="UP000617340"/>
    </source>
</evidence>
<evidence type="ECO:0000313" key="2">
    <source>
        <dbReference type="EMBL" id="KAF7388687.1"/>
    </source>
</evidence>
<accession>A0A834JIU2</accession>
<comment type="caution">
    <text evidence="2">The sequence shown here is derived from an EMBL/GenBank/DDBJ whole genome shotgun (WGS) entry which is preliminary data.</text>
</comment>
<feature type="signal peptide" evidence="1">
    <location>
        <begin position="1"/>
        <end position="19"/>
    </location>
</feature>
<sequence length="162" mass="17955">MTISLGRTSANILTLTILAFHCTDFTKTGHLTGAQILRNKCLSGWNCQFTVRINSSTTLRTINSPSGIDDGQDPSFSKYGKLFIMFLLLPSDANQNLMPDLSGLLIYTIVITSVTLEKNDNADTDVFPIQQFCDPIFLKEILKTMLRNIMLPKPNGLTTNAH</sequence>
<feature type="chain" id="PRO_5032895352" evidence="1">
    <location>
        <begin position="20"/>
        <end position="162"/>
    </location>
</feature>
<dbReference type="EMBL" id="JACSDZ010000013">
    <property type="protein sequence ID" value="KAF7388687.1"/>
    <property type="molecule type" value="Genomic_DNA"/>
</dbReference>
<keyword evidence="3" id="KW-1185">Reference proteome</keyword>
<organism evidence="2 3">
    <name type="scientific">Vespula germanica</name>
    <name type="common">German yellow jacket</name>
    <name type="synonym">Paravespula germanica</name>
    <dbReference type="NCBI Taxonomy" id="30212"/>
    <lineage>
        <taxon>Eukaryota</taxon>
        <taxon>Metazoa</taxon>
        <taxon>Ecdysozoa</taxon>
        <taxon>Arthropoda</taxon>
        <taxon>Hexapoda</taxon>
        <taxon>Insecta</taxon>
        <taxon>Pterygota</taxon>
        <taxon>Neoptera</taxon>
        <taxon>Endopterygota</taxon>
        <taxon>Hymenoptera</taxon>
        <taxon>Apocrita</taxon>
        <taxon>Aculeata</taxon>
        <taxon>Vespoidea</taxon>
        <taxon>Vespidae</taxon>
        <taxon>Vespinae</taxon>
        <taxon>Vespula</taxon>
    </lineage>
</organism>